<proteinExistence type="inferred from homology"/>
<dbReference type="GeneID" id="98915891"/>
<reference evidence="3 4" key="1">
    <citation type="submission" date="2019-03" db="EMBL/GenBank/DDBJ databases">
        <title>Genomic Encyclopedia of Type Strains, Phase IV (KMG-IV): sequencing the most valuable type-strain genomes for metagenomic binning, comparative biology and taxonomic classification.</title>
        <authorList>
            <person name="Goeker M."/>
        </authorList>
    </citation>
    <scope>NUCLEOTIDE SEQUENCE [LARGE SCALE GENOMIC DNA]</scope>
    <source>
        <strain evidence="3 4">DSM 29487</strain>
    </source>
</reference>
<dbReference type="Proteomes" id="UP000295515">
    <property type="component" value="Unassembled WGS sequence"/>
</dbReference>
<sequence>MEELLLYFALKYEGDYRKIYEALTKKELVDDALKFELKKKLKCQYTTIFSDDYPKRLKQINCPPFILFYYGDISLVNQKNIGVVGMREMSDYGKKATENFTTQLVKEGYTIVSGMARGVDRIAHKSAIAANGKTIAVLGTGIDYCYPKENRDIYEEMKKNHLVLSEYPWLVAPQKRLFPFRNRIISGLSESLLISEARVKSGTMITAGYALEQGKNIYCVPGRFDDFQGCNELIKQGAKLITNIQDILEDEYFG</sequence>
<gene>
    <name evidence="3" type="ORF">EDD60_11561</name>
</gene>
<dbReference type="AlphaFoldDB" id="A0A4R3YWS0"/>
<dbReference type="Gene3D" id="3.40.50.450">
    <property type="match status" value="1"/>
</dbReference>
<comment type="similarity">
    <text evidence="1">Belongs to the DprA/Smf family.</text>
</comment>
<dbReference type="PANTHER" id="PTHR43022">
    <property type="entry name" value="PROTEIN SMF"/>
    <property type="match status" value="1"/>
</dbReference>
<accession>A0A4R3YWS0</accession>
<dbReference type="NCBIfam" id="TIGR00732">
    <property type="entry name" value="dprA"/>
    <property type="match status" value="1"/>
</dbReference>
<evidence type="ECO:0000313" key="3">
    <source>
        <dbReference type="EMBL" id="TCV96982.1"/>
    </source>
</evidence>
<dbReference type="EMBL" id="SMCQ01000015">
    <property type="protein sequence ID" value="TCV96982.1"/>
    <property type="molecule type" value="Genomic_DNA"/>
</dbReference>
<evidence type="ECO:0000313" key="4">
    <source>
        <dbReference type="Proteomes" id="UP000295515"/>
    </source>
</evidence>
<organism evidence="3 4">
    <name type="scientific">Longibaculum muris</name>
    <dbReference type="NCBI Taxonomy" id="1796628"/>
    <lineage>
        <taxon>Bacteria</taxon>
        <taxon>Bacillati</taxon>
        <taxon>Bacillota</taxon>
        <taxon>Erysipelotrichia</taxon>
        <taxon>Erysipelotrichales</taxon>
        <taxon>Coprobacillaceae</taxon>
        <taxon>Longibaculum</taxon>
    </lineage>
</organism>
<dbReference type="InterPro" id="IPR003488">
    <property type="entry name" value="DprA"/>
</dbReference>
<dbReference type="SUPFAM" id="SSF102405">
    <property type="entry name" value="MCP/YpsA-like"/>
    <property type="match status" value="1"/>
</dbReference>
<feature type="domain" description="Smf/DprA SLOG" evidence="2">
    <location>
        <begin position="45"/>
        <end position="250"/>
    </location>
</feature>
<dbReference type="GO" id="GO:0009294">
    <property type="term" value="P:DNA-mediated transformation"/>
    <property type="evidence" value="ECO:0007669"/>
    <property type="project" value="InterPro"/>
</dbReference>
<dbReference type="RefSeq" id="WP_066450992.1">
    <property type="nucleotide sequence ID" value="NZ_DBGCPY010000102.1"/>
</dbReference>
<protein>
    <submittedName>
        <fullName evidence="3">DNA processing protein</fullName>
    </submittedName>
</protein>
<comment type="caution">
    <text evidence="3">The sequence shown here is derived from an EMBL/GenBank/DDBJ whole genome shotgun (WGS) entry which is preliminary data.</text>
</comment>
<dbReference type="PANTHER" id="PTHR43022:SF1">
    <property type="entry name" value="PROTEIN SMF"/>
    <property type="match status" value="1"/>
</dbReference>
<keyword evidence="4" id="KW-1185">Reference proteome</keyword>
<name>A0A4R3YWS0_9FIRM</name>
<dbReference type="Pfam" id="PF02481">
    <property type="entry name" value="DNA_processg_A"/>
    <property type="match status" value="1"/>
</dbReference>
<dbReference type="InterPro" id="IPR057666">
    <property type="entry name" value="DrpA_SLOG"/>
</dbReference>
<evidence type="ECO:0000256" key="1">
    <source>
        <dbReference type="ARBA" id="ARBA00006525"/>
    </source>
</evidence>
<evidence type="ECO:0000259" key="2">
    <source>
        <dbReference type="Pfam" id="PF02481"/>
    </source>
</evidence>